<sequence length="46" mass="4529">MPSTSATSAARQSAGLVRGRRAIAAARGRNATPADGGGTGRTDTND</sequence>
<protein>
    <submittedName>
        <fullName evidence="2">Uncharacterized protein</fullName>
    </submittedName>
</protein>
<keyword evidence="3" id="KW-1185">Reference proteome</keyword>
<dbReference type="EMBL" id="JBHSJD010000015">
    <property type="protein sequence ID" value="MFC5024537.1"/>
    <property type="molecule type" value="Genomic_DNA"/>
</dbReference>
<accession>A0ABV9XHR4</accession>
<evidence type="ECO:0000313" key="2">
    <source>
        <dbReference type="EMBL" id="MFC5024537.1"/>
    </source>
</evidence>
<name>A0ABV9XHR4_9ACTN</name>
<dbReference type="Proteomes" id="UP001595829">
    <property type="component" value="Unassembled WGS sequence"/>
</dbReference>
<feature type="compositionally biased region" description="Low complexity" evidence="1">
    <location>
        <begin position="1"/>
        <end position="34"/>
    </location>
</feature>
<evidence type="ECO:0000313" key="3">
    <source>
        <dbReference type="Proteomes" id="UP001595829"/>
    </source>
</evidence>
<evidence type="ECO:0000256" key="1">
    <source>
        <dbReference type="SAM" id="MobiDB-lite"/>
    </source>
</evidence>
<proteinExistence type="predicted"/>
<feature type="region of interest" description="Disordered" evidence="1">
    <location>
        <begin position="1"/>
        <end position="46"/>
    </location>
</feature>
<organism evidence="2 3">
    <name type="scientific">Streptomyces coeruleoprunus</name>
    <dbReference type="NCBI Taxonomy" id="285563"/>
    <lineage>
        <taxon>Bacteria</taxon>
        <taxon>Bacillati</taxon>
        <taxon>Actinomycetota</taxon>
        <taxon>Actinomycetes</taxon>
        <taxon>Kitasatosporales</taxon>
        <taxon>Streptomycetaceae</taxon>
        <taxon>Streptomyces</taxon>
    </lineage>
</organism>
<reference evidence="3" key="1">
    <citation type="journal article" date="2019" name="Int. J. Syst. Evol. Microbiol.">
        <title>The Global Catalogue of Microorganisms (GCM) 10K type strain sequencing project: providing services to taxonomists for standard genome sequencing and annotation.</title>
        <authorList>
            <consortium name="The Broad Institute Genomics Platform"/>
            <consortium name="The Broad Institute Genome Sequencing Center for Infectious Disease"/>
            <person name="Wu L."/>
            <person name="Ma J."/>
        </authorList>
    </citation>
    <scope>NUCLEOTIDE SEQUENCE [LARGE SCALE GENOMIC DNA]</scope>
    <source>
        <strain evidence="3">CGMCC 4.1648</strain>
    </source>
</reference>
<dbReference type="RefSeq" id="WP_345685823.1">
    <property type="nucleotide sequence ID" value="NZ_BAABIT010000001.1"/>
</dbReference>
<comment type="caution">
    <text evidence="2">The sequence shown here is derived from an EMBL/GenBank/DDBJ whole genome shotgun (WGS) entry which is preliminary data.</text>
</comment>
<gene>
    <name evidence="2" type="ORF">ACFPM3_20650</name>
</gene>